<dbReference type="CDD" id="cd00882">
    <property type="entry name" value="Ras_like_GTPase"/>
    <property type="match status" value="1"/>
</dbReference>
<dbReference type="OrthoDB" id="8954335at2759"/>
<organism evidence="3 4">
    <name type="scientific">Cochliobolus sativus (strain ND90Pr / ATCC 201652)</name>
    <name type="common">Common root rot and spot blotch fungus</name>
    <name type="synonym">Bipolaris sorokiniana</name>
    <dbReference type="NCBI Taxonomy" id="665912"/>
    <lineage>
        <taxon>Eukaryota</taxon>
        <taxon>Fungi</taxon>
        <taxon>Dikarya</taxon>
        <taxon>Ascomycota</taxon>
        <taxon>Pezizomycotina</taxon>
        <taxon>Dothideomycetes</taxon>
        <taxon>Pleosporomycetidae</taxon>
        <taxon>Pleosporales</taxon>
        <taxon>Pleosporineae</taxon>
        <taxon>Pleosporaceae</taxon>
        <taxon>Bipolaris</taxon>
    </lineage>
</organism>
<evidence type="ECO:0000259" key="2">
    <source>
        <dbReference type="Pfam" id="PF01926"/>
    </source>
</evidence>
<keyword evidence="4" id="KW-1185">Reference proteome</keyword>
<name>M2QTL8_COCSN</name>
<sequence length="401" mass="45112">MGMTGAGKSSFIEHCTKPPERLSSDGLFSCTSRVSIHTTVIGGHTVHLLDTPGFNDSRQSDSKVLQELAYWLTAAYERDIRLSGIIYLHCITNNRLPGTAVRALNVFKKMCGTEAFKGVILATTMWDMVSMEDLAKAEKRHEDFYEKIRSDIIERGGKLVRLSAVEIDAVKILHHIVQKNRRLTLEFQRQLVDENRLMYETEAGQLLYDDLNQRYQSLQIMADEAHRRMDEIVSTGRREALRELSQSTSEMAGDIRLVEEDMECTKAAFGGIREKWEKIINRDDQSLLLAAQNIEQQFERENSYKGDGENVATTSIHKSIPPLSETSRTSSSDTFSSITSQENVALRMQDLEKERQALSIRIGQRLSRRYTTQTRGATTIGVIGTTLAAGQLIAALACVVM</sequence>
<evidence type="ECO:0000313" key="4">
    <source>
        <dbReference type="Proteomes" id="UP000016934"/>
    </source>
</evidence>
<dbReference type="AlphaFoldDB" id="M2QTL8"/>
<accession>M2QTL8</accession>
<dbReference type="SUPFAM" id="SSF52540">
    <property type="entry name" value="P-loop containing nucleoside triphosphate hydrolases"/>
    <property type="match status" value="1"/>
</dbReference>
<dbReference type="KEGG" id="bsc:COCSADRAFT_103660"/>
<dbReference type="OMA" id="CTKPPER"/>
<dbReference type="EMBL" id="KB445655">
    <property type="protein sequence ID" value="EMD58514.1"/>
    <property type="molecule type" value="Genomic_DNA"/>
</dbReference>
<dbReference type="GeneID" id="19129857"/>
<dbReference type="Pfam" id="PF01926">
    <property type="entry name" value="MMR_HSR1"/>
    <property type="match status" value="1"/>
</dbReference>
<dbReference type="eggNOG" id="ENOG502S03K">
    <property type="taxonomic scope" value="Eukaryota"/>
</dbReference>
<dbReference type="RefSeq" id="XP_007705627.1">
    <property type="nucleotide sequence ID" value="XM_007707437.1"/>
</dbReference>
<dbReference type="InterPro" id="IPR027417">
    <property type="entry name" value="P-loop_NTPase"/>
</dbReference>
<feature type="compositionally biased region" description="Low complexity" evidence="1">
    <location>
        <begin position="324"/>
        <end position="337"/>
    </location>
</feature>
<dbReference type="Gene3D" id="3.40.50.300">
    <property type="entry name" value="P-loop containing nucleotide triphosphate hydrolases"/>
    <property type="match status" value="1"/>
</dbReference>
<feature type="domain" description="G" evidence="2">
    <location>
        <begin position="1"/>
        <end position="60"/>
    </location>
</feature>
<feature type="region of interest" description="Disordered" evidence="1">
    <location>
        <begin position="313"/>
        <end position="337"/>
    </location>
</feature>
<dbReference type="Proteomes" id="UP000016934">
    <property type="component" value="Unassembled WGS sequence"/>
</dbReference>
<dbReference type="InterPro" id="IPR006073">
    <property type="entry name" value="GTP-bd"/>
</dbReference>
<gene>
    <name evidence="3" type="ORF">COCSADRAFT_103660</name>
</gene>
<proteinExistence type="predicted"/>
<reference evidence="3 4" key="1">
    <citation type="journal article" date="2012" name="PLoS Pathog.">
        <title>Diverse lifestyles and strategies of plant pathogenesis encoded in the genomes of eighteen Dothideomycetes fungi.</title>
        <authorList>
            <person name="Ohm R.A."/>
            <person name="Feau N."/>
            <person name="Henrissat B."/>
            <person name="Schoch C.L."/>
            <person name="Horwitz B.A."/>
            <person name="Barry K.W."/>
            <person name="Condon B.J."/>
            <person name="Copeland A.C."/>
            <person name="Dhillon B."/>
            <person name="Glaser F."/>
            <person name="Hesse C.N."/>
            <person name="Kosti I."/>
            <person name="LaButti K."/>
            <person name="Lindquist E.A."/>
            <person name="Lucas S."/>
            <person name="Salamov A.A."/>
            <person name="Bradshaw R.E."/>
            <person name="Ciuffetti L."/>
            <person name="Hamelin R.C."/>
            <person name="Kema G.H.J."/>
            <person name="Lawrence C."/>
            <person name="Scott J.A."/>
            <person name="Spatafora J.W."/>
            <person name="Turgeon B.G."/>
            <person name="de Wit P.J.G.M."/>
            <person name="Zhong S."/>
            <person name="Goodwin S.B."/>
            <person name="Grigoriev I.V."/>
        </authorList>
    </citation>
    <scope>NUCLEOTIDE SEQUENCE [LARGE SCALE GENOMIC DNA]</scope>
    <source>
        <strain evidence="4">ND90Pr / ATCC 201652</strain>
    </source>
</reference>
<evidence type="ECO:0000313" key="3">
    <source>
        <dbReference type="EMBL" id="EMD58514.1"/>
    </source>
</evidence>
<reference evidence="4" key="2">
    <citation type="journal article" date="2013" name="PLoS Genet.">
        <title>Comparative genome structure, secondary metabolite, and effector coding capacity across Cochliobolus pathogens.</title>
        <authorList>
            <person name="Condon B.J."/>
            <person name="Leng Y."/>
            <person name="Wu D."/>
            <person name="Bushley K.E."/>
            <person name="Ohm R.A."/>
            <person name="Otillar R."/>
            <person name="Martin J."/>
            <person name="Schackwitz W."/>
            <person name="Grimwood J."/>
            <person name="MohdZainudin N."/>
            <person name="Xue C."/>
            <person name="Wang R."/>
            <person name="Manning V.A."/>
            <person name="Dhillon B."/>
            <person name="Tu Z.J."/>
            <person name="Steffenson B.J."/>
            <person name="Salamov A."/>
            <person name="Sun H."/>
            <person name="Lowry S."/>
            <person name="LaButti K."/>
            <person name="Han J."/>
            <person name="Copeland A."/>
            <person name="Lindquist E."/>
            <person name="Barry K."/>
            <person name="Schmutz J."/>
            <person name="Baker S.E."/>
            <person name="Ciuffetti L.M."/>
            <person name="Grigoriev I.V."/>
            <person name="Zhong S."/>
            <person name="Turgeon B.G."/>
        </authorList>
    </citation>
    <scope>NUCLEOTIDE SEQUENCE [LARGE SCALE GENOMIC DNA]</scope>
    <source>
        <strain evidence="4">ND90Pr / ATCC 201652</strain>
    </source>
</reference>
<dbReference type="GO" id="GO:0005525">
    <property type="term" value="F:GTP binding"/>
    <property type="evidence" value="ECO:0007669"/>
    <property type="project" value="InterPro"/>
</dbReference>
<dbReference type="HOGENOM" id="CLU_018003_1_3_1"/>
<protein>
    <recommendedName>
        <fullName evidence="2">G domain-containing protein</fullName>
    </recommendedName>
</protein>
<evidence type="ECO:0000256" key="1">
    <source>
        <dbReference type="SAM" id="MobiDB-lite"/>
    </source>
</evidence>